<accession>A0ABP7MNI2</accession>
<sequence>MSNPATPADNQLHTLLDLHVQHELAGFETDTFINWVQQESGPLFEWFKTTNLKQWVTPEQIKQIIHRNVVEQEIPGAIAEIAGEAATRLFTSEKHRNTQLNEVITAHQFEEFVDKLLELEQQRIDGLDHIIDLPIYGDLISSVVYQAITRYIYESNVLTKKVPGVSSVLKMSRAVVNKTAPKLGGAVEESVKRYITNNLDFILEQSKSFLEFSITEEQLKASAMDLWDIYEHKTLGEIQQGMDSIDLSEFVVLGYEFWLRYRTTEHFKDNYELIVDYLFETYADENLSTLLEDFMITPERLLTEVEHIAPLALNTLKESGQLEGLIRRRLESFYCSEVATSALQ</sequence>
<protein>
    <submittedName>
        <fullName evidence="1">Uncharacterized protein</fullName>
    </submittedName>
</protein>
<proteinExistence type="predicted"/>
<name>A0ABP7MNI2_9GAMM</name>
<keyword evidence="2" id="KW-1185">Reference proteome</keyword>
<comment type="caution">
    <text evidence="1">The sequence shown here is derived from an EMBL/GenBank/DDBJ whole genome shotgun (WGS) entry which is preliminary data.</text>
</comment>
<organism evidence="1 2">
    <name type="scientific">Litoribacillus peritrichatus</name>
    <dbReference type="NCBI Taxonomy" id="718191"/>
    <lineage>
        <taxon>Bacteria</taxon>
        <taxon>Pseudomonadati</taxon>
        <taxon>Pseudomonadota</taxon>
        <taxon>Gammaproteobacteria</taxon>
        <taxon>Oceanospirillales</taxon>
        <taxon>Oceanospirillaceae</taxon>
        <taxon>Litoribacillus</taxon>
    </lineage>
</organism>
<reference evidence="2" key="1">
    <citation type="journal article" date="2019" name="Int. J. Syst. Evol. Microbiol.">
        <title>The Global Catalogue of Microorganisms (GCM) 10K type strain sequencing project: providing services to taxonomists for standard genome sequencing and annotation.</title>
        <authorList>
            <consortium name="The Broad Institute Genomics Platform"/>
            <consortium name="The Broad Institute Genome Sequencing Center for Infectious Disease"/>
            <person name="Wu L."/>
            <person name="Ma J."/>
        </authorList>
    </citation>
    <scope>NUCLEOTIDE SEQUENCE [LARGE SCALE GENOMIC DNA]</scope>
    <source>
        <strain evidence="2">JCM 17551</strain>
    </source>
</reference>
<dbReference type="Proteomes" id="UP001501565">
    <property type="component" value="Unassembled WGS sequence"/>
</dbReference>
<dbReference type="RefSeq" id="WP_344798409.1">
    <property type="nucleotide sequence ID" value="NZ_BAABBN010000007.1"/>
</dbReference>
<dbReference type="EMBL" id="BAABBN010000007">
    <property type="protein sequence ID" value="GAA3925188.1"/>
    <property type="molecule type" value="Genomic_DNA"/>
</dbReference>
<gene>
    <name evidence="1" type="ORF">GCM10022277_21460</name>
</gene>
<evidence type="ECO:0000313" key="1">
    <source>
        <dbReference type="EMBL" id="GAA3925188.1"/>
    </source>
</evidence>
<evidence type="ECO:0000313" key="2">
    <source>
        <dbReference type="Proteomes" id="UP001501565"/>
    </source>
</evidence>